<dbReference type="Gene3D" id="1.10.10.60">
    <property type="entry name" value="Homeodomain-like"/>
    <property type="match status" value="1"/>
</dbReference>
<accession>A0ABQ2JZQ3</accession>
<dbReference type="RefSeq" id="WP_189102297.1">
    <property type="nucleotide sequence ID" value="NZ_BMND01000030.1"/>
</dbReference>
<comment type="caution">
    <text evidence="5">The sequence shown here is derived from an EMBL/GenBank/DDBJ whole genome shotgun (WGS) entry which is preliminary data.</text>
</comment>
<dbReference type="Pfam" id="PF17920">
    <property type="entry name" value="TetR_C_16"/>
    <property type="match status" value="1"/>
</dbReference>
<dbReference type="InterPro" id="IPR009057">
    <property type="entry name" value="Homeodomain-like_sf"/>
</dbReference>
<evidence type="ECO:0000259" key="4">
    <source>
        <dbReference type="PROSITE" id="PS50977"/>
    </source>
</evidence>
<keyword evidence="1 2" id="KW-0238">DNA-binding</keyword>
<dbReference type="InterPro" id="IPR036271">
    <property type="entry name" value="Tet_transcr_reg_TetR-rel_C_sf"/>
</dbReference>
<organism evidence="5 6">
    <name type="scientific">Streptomyces kronopolitis</name>
    <dbReference type="NCBI Taxonomy" id="1612435"/>
    <lineage>
        <taxon>Bacteria</taxon>
        <taxon>Bacillati</taxon>
        <taxon>Actinomycetota</taxon>
        <taxon>Actinomycetes</taxon>
        <taxon>Kitasatosporales</taxon>
        <taxon>Streptomycetaceae</taxon>
        <taxon>Streptomyces</taxon>
    </lineage>
</organism>
<proteinExistence type="predicted"/>
<feature type="domain" description="HTH tetR-type" evidence="4">
    <location>
        <begin position="60"/>
        <end position="120"/>
    </location>
</feature>
<feature type="region of interest" description="Disordered" evidence="3">
    <location>
        <begin position="1"/>
        <end position="60"/>
    </location>
</feature>
<sequence>MAEHAPSAAGSAPEDALAAALPGPSGASGRPGHPDQPDQPGGPAAPAADAARTARPRRSDATRAAILAAARDRFAADGYERATIRAIAGDAGIDPSMVMRYYGNKAGLFAAASTIEVHAPDLTHVPREEAGARLVRHFLERWEHDETLTGMMRVGVTNEAGAERMRGVFAEQINPVLAAVCPVPEEAQARAGLIASQILGMALCRYVLHLQPTVDLSHDELVAWMAPTVQRYLTAEHP</sequence>
<feature type="compositionally biased region" description="Low complexity" evidence="3">
    <location>
        <begin position="38"/>
        <end position="53"/>
    </location>
</feature>
<feature type="compositionally biased region" description="Low complexity" evidence="3">
    <location>
        <begin position="16"/>
        <end position="31"/>
    </location>
</feature>
<evidence type="ECO:0000256" key="1">
    <source>
        <dbReference type="ARBA" id="ARBA00023125"/>
    </source>
</evidence>
<dbReference type="Pfam" id="PF00440">
    <property type="entry name" value="TetR_N"/>
    <property type="match status" value="1"/>
</dbReference>
<dbReference type="InterPro" id="IPR041678">
    <property type="entry name" value="TetR_C_16"/>
</dbReference>
<dbReference type="InterPro" id="IPR050109">
    <property type="entry name" value="HTH-type_TetR-like_transc_reg"/>
</dbReference>
<dbReference type="InterPro" id="IPR001647">
    <property type="entry name" value="HTH_TetR"/>
</dbReference>
<evidence type="ECO:0000256" key="2">
    <source>
        <dbReference type="PROSITE-ProRule" id="PRU00335"/>
    </source>
</evidence>
<keyword evidence="6" id="KW-1185">Reference proteome</keyword>
<reference evidence="6" key="1">
    <citation type="journal article" date="2019" name="Int. J. Syst. Evol. Microbiol.">
        <title>The Global Catalogue of Microorganisms (GCM) 10K type strain sequencing project: providing services to taxonomists for standard genome sequencing and annotation.</title>
        <authorList>
            <consortium name="The Broad Institute Genomics Platform"/>
            <consortium name="The Broad Institute Genome Sequencing Center for Infectious Disease"/>
            <person name="Wu L."/>
            <person name="Ma J."/>
        </authorList>
    </citation>
    <scope>NUCLEOTIDE SEQUENCE [LARGE SCALE GENOMIC DNA]</scope>
    <source>
        <strain evidence="6">CGMCC 4.7323</strain>
    </source>
</reference>
<evidence type="ECO:0000256" key="3">
    <source>
        <dbReference type="SAM" id="MobiDB-lite"/>
    </source>
</evidence>
<dbReference type="Gene3D" id="1.10.357.10">
    <property type="entry name" value="Tetracycline Repressor, domain 2"/>
    <property type="match status" value="1"/>
</dbReference>
<dbReference type="GeneID" id="301551059"/>
<dbReference type="PANTHER" id="PTHR30055">
    <property type="entry name" value="HTH-TYPE TRANSCRIPTIONAL REGULATOR RUTR"/>
    <property type="match status" value="1"/>
</dbReference>
<protein>
    <recommendedName>
        <fullName evidence="4">HTH tetR-type domain-containing protein</fullName>
    </recommendedName>
</protein>
<dbReference type="SUPFAM" id="SSF46689">
    <property type="entry name" value="Homeodomain-like"/>
    <property type="match status" value="1"/>
</dbReference>
<dbReference type="Proteomes" id="UP000600080">
    <property type="component" value="Unassembled WGS sequence"/>
</dbReference>
<evidence type="ECO:0000313" key="5">
    <source>
        <dbReference type="EMBL" id="GGN57928.1"/>
    </source>
</evidence>
<gene>
    <name evidence="5" type="ORF">GCM10012285_53770</name>
</gene>
<dbReference type="PANTHER" id="PTHR30055:SF235">
    <property type="entry name" value="TRANSCRIPTIONAL REGULATORY PROTEIN"/>
    <property type="match status" value="1"/>
</dbReference>
<dbReference type="PROSITE" id="PS50977">
    <property type="entry name" value="HTH_TETR_2"/>
    <property type="match status" value="1"/>
</dbReference>
<evidence type="ECO:0000313" key="6">
    <source>
        <dbReference type="Proteomes" id="UP000600080"/>
    </source>
</evidence>
<name>A0ABQ2JZQ3_9ACTN</name>
<feature type="DNA-binding region" description="H-T-H motif" evidence="2">
    <location>
        <begin position="83"/>
        <end position="102"/>
    </location>
</feature>
<dbReference type="EMBL" id="BMND01000030">
    <property type="protein sequence ID" value="GGN57928.1"/>
    <property type="molecule type" value="Genomic_DNA"/>
</dbReference>
<dbReference type="SUPFAM" id="SSF48498">
    <property type="entry name" value="Tetracyclin repressor-like, C-terminal domain"/>
    <property type="match status" value="1"/>
</dbReference>